<dbReference type="FunFam" id="3.40.50.2000:FF:000060">
    <property type="entry name" value="Glycosyltransferase"/>
    <property type="match status" value="1"/>
</dbReference>
<feature type="compositionally biased region" description="Polar residues" evidence="5">
    <location>
        <begin position="310"/>
        <end position="325"/>
    </location>
</feature>
<dbReference type="SUPFAM" id="SSF53756">
    <property type="entry name" value="UDP-Glycosyltransferase/glycogen phosphorylase"/>
    <property type="match status" value="1"/>
</dbReference>
<accession>A0A834Z6J4</accession>
<feature type="region of interest" description="Disordered" evidence="5">
    <location>
        <begin position="246"/>
        <end position="268"/>
    </location>
</feature>
<feature type="compositionally biased region" description="Polar residues" evidence="5">
    <location>
        <begin position="1"/>
        <end position="14"/>
    </location>
</feature>
<feature type="region of interest" description="Disordered" evidence="5">
    <location>
        <begin position="1"/>
        <end position="27"/>
    </location>
</feature>
<feature type="domain" description="Retrotransposon Copia-like N-terminal" evidence="6">
    <location>
        <begin position="31"/>
        <end position="77"/>
    </location>
</feature>
<feature type="compositionally biased region" description="Low complexity" evidence="5">
    <location>
        <begin position="15"/>
        <end position="26"/>
    </location>
</feature>
<dbReference type="EMBL" id="JABCRI010000009">
    <property type="protein sequence ID" value="KAF8400435.1"/>
    <property type="molecule type" value="Genomic_DNA"/>
</dbReference>
<dbReference type="InterPro" id="IPR002213">
    <property type="entry name" value="UDP_glucos_trans"/>
</dbReference>
<keyword evidence="8" id="KW-1185">Reference proteome</keyword>
<keyword evidence="3" id="KW-0328">Glycosyltransferase</keyword>
<dbReference type="Gene3D" id="3.40.50.2000">
    <property type="entry name" value="Glycogen Phosphorylase B"/>
    <property type="match status" value="1"/>
</dbReference>
<dbReference type="Proteomes" id="UP000655225">
    <property type="component" value="Unassembled WGS sequence"/>
</dbReference>
<dbReference type="PANTHER" id="PTHR37610:SF97">
    <property type="entry name" value="RETROTRANSPOSON GAG DOMAIN-CONTAINING PROTEIN"/>
    <property type="match status" value="1"/>
</dbReference>
<dbReference type="AlphaFoldDB" id="A0A834Z6J4"/>
<comment type="similarity">
    <text evidence="1 3">Belongs to the UDP-glycosyltransferase family.</text>
</comment>
<dbReference type="OrthoDB" id="779197at2759"/>
<proteinExistence type="inferred from homology"/>
<dbReference type="InterPro" id="IPR029472">
    <property type="entry name" value="Copia-like_N"/>
</dbReference>
<evidence type="ECO:0000256" key="2">
    <source>
        <dbReference type="ARBA" id="ARBA00022679"/>
    </source>
</evidence>
<evidence type="ECO:0000256" key="5">
    <source>
        <dbReference type="SAM" id="MobiDB-lite"/>
    </source>
</evidence>
<evidence type="ECO:0000313" key="8">
    <source>
        <dbReference type="Proteomes" id="UP000655225"/>
    </source>
</evidence>
<dbReference type="Pfam" id="PF00201">
    <property type="entry name" value="UDPGT"/>
    <property type="match status" value="1"/>
</dbReference>
<dbReference type="PANTHER" id="PTHR37610">
    <property type="entry name" value="CCHC-TYPE DOMAIN-CONTAINING PROTEIN"/>
    <property type="match status" value="1"/>
</dbReference>
<evidence type="ECO:0000259" key="6">
    <source>
        <dbReference type="Pfam" id="PF14244"/>
    </source>
</evidence>
<feature type="compositionally biased region" description="Polar residues" evidence="5">
    <location>
        <begin position="246"/>
        <end position="260"/>
    </location>
</feature>
<feature type="region of interest" description="Disordered" evidence="5">
    <location>
        <begin position="293"/>
        <end position="325"/>
    </location>
</feature>
<evidence type="ECO:0000313" key="7">
    <source>
        <dbReference type="EMBL" id="KAF8400435.1"/>
    </source>
</evidence>
<dbReference type="InterPro" id="IPR035595">
    <property type="entry name" value="UDP_glycos_trans_CS"/>
</dbReference>
<dbReference type="PROSITE" id="PS00375">
    <property type="entry name" value="UDPGT"/>
    <property type="match status" value="1"/>
</dbReference>
<dbReference type="GO" id="GO:0008194">
    <property type="term" value="F:UDP-glycosyltransferase activity"/>
    <property type="evidence" value="ECO:0007669"/>
    <property type="project" value="InterPro"/>
</dbReference>
<gene>
    <name evidence="7" type="ORF">HHK36_013733</name>
</gene>
<comment type="caution">
    <text evidence="7">The sequence shown here is derived from an EMBL/GenBank/DDBJ whole genome shotgun (WGS) entry which is preliminary data.</text>
</comment>
<dbReference type="CDD" id="cd03784">
    <property type="entry name" value="GT1_Gtf-like"/>
    <property type="match status" value="1"/>
</dbReference>
<protein>
    <recommendedName>
        <fullName evidence="4">Glycosyltransferase</fullName>
        <ecNumber evidence="4">2.4.1.-</ecNumber>
    </recommendedName>
</protein>
<dbReference type="EC" id="2.4.1.-" evidence="4"/>
<name>A0A834Z6J4_TETSI</name>
<reference evidence="7 8" key="1">
    <citation type="submission" date="2020-04" db="EMBL/GenBank/DDBJ databases">
        <title>Plant Genome Project.</title>
        <authorList>
            <person name="Zhang R.-G."/>
        </authorList>
    </citation>
    <scope>NUCLEOTIDE SEQUENCE [LARGE SCALE GENOMIC DNA]</scope>
    <source>
        <strain evidence="7">YNK0</strain>
        <tissue evidence="7">Leaf</tissue>
    </source>
</reference>
<dbReference type="Pfam" id="PF14244">
    <property type="entry name" value="Retrotran_gag_3"/>
    <property type="match status" value="1"/>
</dbReference>
<dbReference type="OMA" id="TIHGEEN"/>
<evidence type="ECO:0000256" key="1">
    <source>
        <dbReference type="ARBA" id="ARBA00009995"/>
    </source>
</evidence>
<organism evidence="7 8">
    <name type="scientific">Tetracentron sinense</name>
    <name type="common">Spur-leaf</name>
    <dbReference type="NCBI Taxonomy" id="13715"/>
    <lineage>
        <taxon>Eukaryota</taxon>
        <taxon>Viridiplantae</taxon>
        <taxon>Streptophyta</taxon>
        <taxon>Embryophyta</taxon>
        <taxon>Tracheophyta</taxon>
        <taxon>Spermatophyta</taxon>
        <taxon>Magnoliopsida</taxon>
        <taxon>Trochodendrales</taxon>
        <taxon>Trochodendraceae</taxon>
        <taxon>Tetracentron</taxon>
    </lineage>
</organism>
<sequence>MAASDSSTPSALQQSTPATSDSSTSPFFLPSSDLPGHPLISQLLNGDNYATWFRAMRMALMAKNKYGFVDGTLLKPDPTDRMSSQWERCNQMVYSWILNSINADIANSVMYADTAQEVWTDLHDRFSQQNAPRVYQISRAIALHVQDSLPVSVYFTKLKALWDELSSYTDIPTCTCGSSKALSALHQQEKLMQFLMGLNDSFSAIRSQILLMDPLPTVSRAYALILQEERQRDLHVNPHSNEISALLASTTPRGTYPTTDSRGKSRPKVKCNHCGKENHTIDRCYRLHGFPPKQQLAKHSQRPSRPVAANATQSDEAALSQVSPASPLSQEQYQQLLTLLTAGAAPSMANLAGNITCFSVSSPSPWIDLSHKQLDEVAFGLEMSEHGFIWVVRSRTWNPPSEIEKKMMERGLIVREWVDQRRILAHKAIGGFLSHCGWNSVLESLSMGVPILAWPMVAEQHLNAKFLVEELKVAEQVPIGTIHGEENIIRREVICEGVRELMGGEKGRKARQKAEELGKMGRRAVQEGGSSYGSLNKLIDQLHDICR</sequence>
<keyword evidence="2 3" id="KW-0808">Transferase</keyword>
<evidence type="ECO:0000256" key="3">
    <source>
        <dbReference type="RuleBase" id="RU003718"/>
    </source>
</evidence>
<evidence type="ECO:0000256" key="4">
    <source>
        <dbReference type="RuleBase" id="RU362057"/>
    </source>
</evidence>